<dbReference type="GO" id="GO:0003824">
    <property type="term" value="F:catalytic activity"/>
    <property type="evidence" value="ECO:0007669"/>
    <property type="project" value="UniProtKB-ARBA"/>
</dbReference>
<dbReference type="GO" id="GO:0006635">
    <property type="term" value="P:fatty acid beta-oxidation"/>
    <property type="evidence" value="ECO:0007669"/>
    <property type="project" value="TreeGrafter"/>
</dbReference>
<gene>
    <name evidence="1" type="ORF">GCM10017581_054900</name>
</gene>
<dbReference type="PANTHER" id="PTHR11941">
    <property type="entry name" value="ENOYL-COA HYDRATASE-RELATED"/>
    <property type="match status" value="1"/>
</dbReference>
<accession>A0A9W6KQM1</accession>
<dbReference type="CDD" id="cd06558">
    <property type="entry name" value="crotonase-like"/>
    <property type="match status" value="1"/>
</dbReference>
<dbReference type="PANTHER" id="PTHR11941:SF54">
    <property type="entry name" value="ENOYL-COA HYDRATASE, MITOCHONDRIAL"/>
    <property type="match status" value="1"/>
</dbReference>
<reference evidence="1" key="2">
    <citation type="submission" date="2023-01" db="EMBL/GenBank/DDBJ databases">
        <authorList>
            <person name="Sun Q."/>
            <person name="Evtushenko L."/>
        </authorList>
    </citation>
    <scope>NUCLEOTIDE SEQUENCE</scope>
    <source>
        <strain evidence="1">VKM Ac-1321</strain>
    </source>
</reference>
<dbReference type="RefSeq" id="WP_306425239.1">
    <property type="nucleotide sequence ID" value="NZ_BSFP01000037.1"/>
</dbReference>
<reference evidence="1" key="1">
    <citation type="journal article" date="2014" name="Int. J. Syst. Evol. Microbiol.">
        <title>Complete genome sequence of Corynebacterium casei LMG S-19264T (=DSM 44701T), isolated from a smear-ripened cheese.</title>
        <authorList>
            <consortium name="US DOE Joint Genome Institute (JGI-PGF)"/>
            <person name="Walter F."/>
            <person name="Albersmeier A."/>
            <person name="Kalinowski J."/>
            <person name="Ruckert C."/>
        </authorList>
    </citation>
    <scope>NUCLEOTIDE SEQUENCE</scope>
    <source>
        <strain evidence="1">VKM Ac-1321</strain>
    </source>
</reference>
<dbReference type="EMBL" id="BSFP01000037">
    <property type="protein sequence ID" value="GLL03744.1"/>
    <property type="molecule type" value="Genomic_DNA"/>
</dbReference>
<dbReference type="NCBIfam" id="NF042431">
    <property type="entry name" value="EnCoAhydt_DpgB"/>
    <property type="match status" value="1"/>
</dbReference>
<name>A0A9W6KQM1_9ACTN</name>
<sequence length="240" mass="25126">MQPARVPIVDVGPGLGLGLDADQCGSLEALTAAVNDLCARAEDRRTPTAVVVRFGSVEPTTSWPGRIGIRDVTRWERATRRLERLHAATIAVAGPSCGGPALDLLLATDYRIAAADSTLILPVVDGHFWPGMVTHRLVRQVGLAQARRLVLWGNTVTADQASALGLVDEVAADLDAAAHAAVVMLGRIAGPELSVRRQLLNEATSSVYDDAIGAHLAACDRELRRIGAAAPDRPGVAGGS</sequence>
<comment type="caution">
    <text evidence="1">The sequence shown here is derived from an EMBL/GenBank/DDBJ whole genome shotgun (WGS) entry which is preliminary data.</text>
</comment>
<organism evidence="1 2">
    <name type="scientific">Dactylosporangium matsuzakiense</name>
    <dbReference type="NCBI Taxonomy" id="53360"/>
    <lineage>
        <taxon>Bacteria</taxon>
        <taxon>Bacillati</taxon>
        <taxon>Actinomycetota</taxon>
        <taxon>Actinomycetes</taxon>
        <taxon>Micromonosporales</taxon>
        <taxon>Micromonosporaceae</taxon>
        <taxon>Dactylosporangium</taxon>
    </lineage>
</organism>
<dbReference type="Gene3D" id="3.90.226.10">
    <property type="entry name" value="2-enoyl-CoA Hydratase, Chain A, domain 1"/>
    <property type="match status" value="1"/>
</dbReference>
<dbReference type="Proteomes" id="UP001143480">
    <property type="component" value="Unassembled WGS sequence"/>
</dbReference>
<keyword evidence="2" id="KW-1185">Reference proteome</keyword>
<evidence type="ECO:0008006" key="3">
    <source>
        <dbReference type="Google" id="ProtNLM"/>
    </source>
</evidence>
<evidence type="ECO:0000313" key="2">
    <source>
        <dbReference type="Proteomes" id="UP001143480"/>
    </source>
</evidence>
<evidence type="ECO:0000313" key="1">
    <source>
        <dbReference type="EMBL" id="GLL03744.1"/>
    </source>
</evidence>
<dbReference type="AlphaFoldDB" id="A0A9W6KQM1"/>
<proteinExistence type="predicted"/>
<protein>
    <recommendedName>
        <fullName evidence="3">(3,5-dihydroxycyclohex-3-enyl)acetyl-CoA dehydratase subunit B</fullName>
    </recommendedName>
</protein>
<dbReference type="InterPro" id="IPR001753">
    <property type="entry name" value="Enoyl-CoA_hydra/iso"/>
</dbReference>
<dbReference type="Pfam" id="PF00378">
    <property type="entry name" value="ECH_1"/>
    <property type="match status" value="1"/>
</dbReference>
<dbReference type="InterPro" id="IPR053545">
    <property type="entry name" value="Enoyl-CoA_hydratase-like"/>
</dbReference>
<dbReference type="SUPFAM" id="SSF52096">
    <property type="entry name" value="ClpP/crotonase"/>
    <property type="match status" value="1"/>
</dbReference>
<dbReference type="InterPro" id="IPR029045">
    <property type="entry name" value="ClpP/crotonase-like_dom_sf"/>
</dbReference>